<dbReference type="EMBL" id="CP101751">
    <property type="protein sequence ID" value="UUC45197.1"/>
    <property type="molecule type" value="Genomic_DNA"/>
</dbReference>
<dbReference type="Pfam" id="PF00589">
    <property type="entry name" value="Phage_integrase"/>
    <property type="match status" value="1"/>
</dbReference>
<dbReference type="SUPFAM" id="SSF56349">
    <property type="entry name" value="DNA breaking-rejoining enzymes"/>
    <property type="match status" value="1"/>
</dbReference>
<dbReference type="Proteomes" id="UP001059844">
    <property type="component" value="Chromosome"/>
</dbReference>
<keyword evidence="1" id="KW-0233">DNA recombination</keyword>
<dbReference type="InterPro" id="IPR002104">
    <property type="entry name" value="Integrase_catalytic"/>
</dbReference>
<name>A0ABY5IUI6_9FLAO</name>
<feature type="domain" description="Tyr recombinase" evidence="2">
    <location>
        <begin position="53"/>
        <end position="215"/>
    </location>
</feature>
<dbReference type="InterPro" id="IPR013762">
    <property type="entry name" value="Integrase-like_cat_sf"/>
</dbReference>
<dbReference type="RefSeq" id="WP_256550889.1">
    <property type="nucleotide sequence ID" value="NZ_CP101751.1"/>
</dbReference>
<evidence type="ECO:0000313" key="3">
    <source>
        <dbReference type="EMBL" id="UUC45197.1"/>
    </source>
</evidence>
<dbReference type="InterPro" id="IPR011010">
    <property type="entry name" value="DNA_brk_join_enz"/>
</dbReference>
<gene>
    <name evidence="3" type="ORF">NOX80_16425</name>
</gene>
<evidence type="ECO:0000259" key="2">
    <source>
        <dbReference type="PROSITE" id="PS51898"/>
    </source>
</evidence>
<dbReference type="PROSITE" id="PS51898">
    <property type="entry name" value="TYR_RECOMBINASE"/>
    <property type="match status" value="1"/>
</dbReference>
<evidence type="ECO:0000256" key="1">
    <source>
        <dbReference type="ARBA" id="ARBA00023172"/>
    </source>
</evidence>
<evidence type="ECO:0000313" key="4">
    <source>
        <dbReference type="Proteomes" id="UP001059844"/>
    </source>
</evidence>
<proteinExistence type="predicted"/>
<protein>
    <submittedName>
        <fullName evidence="3">Tyrosine-type recombinase/integrase</fullName>
    </submittedName>
</protein>
<organism evidence="3 4">
    <name type="scientific">Flavobacterium cerinum</name>
    <dbReference type="NCBI Taxonomy" id="2502784"/>
    <lineage>
        <taxon>Bacteria</taxon>
        <taxon>Pseudomonadati</taxon>
        <taxon>Bacteroidota</taxon>
        <taxon>Flavobacteriia</taxon>
        <taxon>Flavobacteriales</taxon>
        <taxon>Flavobacteriaceae</taxon>
        <taxon>Flavobacterium</taxon>
    </lineage>
</organism>
<accession>A0ABY5IUI6</accession>
<dbReference type="Gene3D" id="1.10.443.10">
    <property type="entry name" value="Intergrase catalytic core"/>
    <property type="match status" value="1"/>
</dbReference>
<reference evidence="3" key="1">
    <citation type="submission" date="2022-07" db="EMBL/GenBank/DDBJ databases">
        <title>Isolation, identification, and degradation of a PFOSA degrading strain from sewage treatment plant.</title>
        <authorList>
            <person name="Zhang L."/>
            <person name="Huo Y."/>
        </authorList>
    </citation>
    <scope>NUCLEOTIDE SEQUENCE</scope>
    <source>
        <strain evidence="3">C1</strain>
    </source>
</reference>
<sequence length="215" mass="25090">MDEVIQKQTNVQYRIQILSAIKRYYEYLVMTGARKDHPSKKLNIKNKANQDIQLQDLFSSEELQLLLQGENSYWFLETRNNVLLSLLIYQGLTSDEITNLELKNIDLENGTIYIKASKTLNRRTLELLNKQILPLSKYIDEVRPKMLRCKSDKLILKKLGKPISVDGIHSVTESLKSLFPDRKLNPQTIRMSVICNWLNEKKYDLVKVQELVGHK</sequence>
<keyword evidence="4" id="KW-1185">Reference proteome</keyword>